<evidence type="ECO:0000256" key="8">
    <source>
        <dbReference type="PROSITE-ProRule" id="PRU01379"/>
    </source>
</evidence>
<dbReference type="PROSITE" id="PS51782">
    <property type="entry name" value="LYSM"/>
    <property type="match status" value="2"/>
</dbReference>
<dbReference type="SMART" id="SM00257">
    <property type="entry name" value="LysM"/>
    <property type="match status" value="2"/>
</dbReference>
<dbReference type="InterPro" id="IPR057246">
    <property type="entry name" value="CARBOXYPEPT_ZN_1"/>
</dbReference>
<name>A0A841Q322_9BACI</name>
<evidence type="ECO:0000259" key="10">
    <source>
        <dbReference type="PROSITE" id="PS52035"/>
    </source>
</evidence>
<gene>
    <name evidence="11" type="ORF">HNQ94_000743</name>
</gene>
<keyword evidence="3" id="KW-0645">Protease</keyword>
<comment type="cofactor">
    <cofactor evidence="1">
        <name>Zn(2+)</name>
        <dbReference type="ChEBI" id="CHEBI:29105"/>
    </cofactor>
</comment>
<dbReference type="GO" id="GO:0006508">
    <property type="term" value="P:proteolysis"/>
    <property type="evidence" value="ECO:0007669"/>
    <property type="project" value="UniProtKB-KW"/>
</dbReference>
<dbReference type="SMART" id="SM00631">
    <property type="entry name" value="Zn_pept"/>
    <property type="match status" value="1"/>
</dbReference>
<reference evidence="11 12" key="1">
    <citation type="submission" date="2020-08" db="EMBL/GenBank/DDBJ databases">
        <title>Genomic Encyclopedia of Type Strains, Phase IV (KMG-IV): sequencing the most valuable type-strain genomes for metagenomic binning, comparative biology and taxonomic classification.</title>
        <authorList>
            <person name="Goeker M."/>
        </authorList>
    </citation>
    <scope>NUCLEOTIDE SEQUENCE [LARGE SCALE GENOMIC DNA]</scope>
    <source>
        <strain evidence="11 12">DSM 19612</strain>
    </source>
</reference>
<evidence type="ECO:0000256" key="1">
    <source>
        <dbReference type="ARBA" id="ARBA00001947"/>
    </source>
</evidence>
<dbReference type="SUPFAM" id="SSF53187">
    <property type="entry name" value="Zn-dependent exopeptidases"/>
    <property type="match status" value="1"/>
</dbReference>
<evidence type="ECO:0000256" key="3">
    <source>
        <dbReference type="ARBA" id="ARBA00022670"/>
    </source>
</evidence>
<dbReference type="Proteomes" id="UP000581688">
    <property type="component" value="Unassembled WGS sequence"/>
</dbReference>
<sequence length="396" mass="45080">MNITVQSGDNFWIYSQTFQLPLQFIIDSNPNISPTQLDTGATVRIPGFVTETYTVQAGDTLWSIAQQQNIPFQSLSFVNREKNTSQLNVGETITLPRRVTWRVVNGKQAYTYEDFIQNMRQLKYIYPFMSTFEIGKSVMNKPIPELVIGKGTKKVHVNGSFHANEWITTPIIMTFLNDYLLALTNQQPIRGLNMNPYYEEVLLSVVPMVNPDGVNLVIEGPPEEEAYRQQVLNINNGSTDFSNWKANIRGVDLNNQYPAKWEIEAERKEQQPAPRDYPGEQPLTEPEAIAIAELTGNRGFNRALAFHTQGEVIYWGFENLAPPEAETIVNEFTRVSGYAPIQTVDSYAGYKDWFIQKWRRPGFTIELGQGVNPLPLAQFDEIYQESLGIFLASLYL</sequence>
<keyword evidence="5 11" id="KW-0378">Hydrolase</keyword>
<feature type="active site" description="Proton donor/acceptor" evidence="8">
    <location>
        <position position="366"/>
    </location>
</feature>
<dbReference type="PROSITE" id="PS52035">
    <property type="entry name" value="PEPTIDASE_M14"/>
    <property type="match status" value="1"/>
</dbReference>
<feature type="domain" description="LysM" evidence="9">
    <location>
        <begin position="1"/>
        <end position="45"/>
    </location>
</feature>
<comment type="similarity">
    <text evidence="2 8">Belongs to the peptidase M14 family.</text>
</comment>
<evidence type="ECO:0000256" key="5">
    <source>
        <dbReference type="ARBA" id="ARBA00022801"/>
    </source>
</evidence>
<dbReference type="InterPro" id="IPR000834">
    <property type="entry name" value="Peptidase_M14"/>
</dbReference>
<feature type="domain" description="Peptidase M14" evidence="10">
    <location>
        <begin position="108"/>
        <end position="394"/>
    </location>
</feature>
<dbReference type="SUPFAM" id="SSF54106">
    <property type="entry name" value="LysM domain"/>
    <property type="match status" value="1"/>
</dbReference>
<dbReference type="Gene3D" id="3.10.350.10">
    <property type="entry name" value="LysM domain"/>
    <property type="match status" value="2"/>
</dbReference>
<keyword evidence="12" id="KW-1185">Reference proteome</keyword>
<comment type="caution">
    <text evidence="11">The sequence shown here is derived from an EMBL/GenBank/DDBJ whole genome shotgun (WGS) entry which is preliminary data.</text>
</comment>
<dbReference type="EMBL" id="JACHGH010000002">
    <property type="protein sequence ID" value="MBB6452298.1"/>
    <property type="molecule type" value="Genomic_DNA"/>
</dbReference>
<dbReference type="RefSeq" id="WP_174495027.1">
    <property type="nucleotide sequence ID" value="NZ_CADDWK010000002.1"/>
</dbReference>
<evidence type="ECO:0000256" key="4">
    <source>
        <dbReference type="ARBA" id="ARBA00022723"/>
    </source>
</evidence>
<organism evidence="11 12">
    <name type="scientific">Salirhabdus euzebyi</name>
    <dbReference type="NCBI Taxonomy" id="394506"/>
    <lineage>
        <taxon>Bacteria</taxon>
        <taxon>Bacillati</taxon>
        <taxon>Bacillota</taxon>
        <taxon>Bacilli</taxon>
        <taxon>Bacillales</taxon>
        <taxon>Bacillaceae</taxon>
        <taxon>Salirhabdus</taxon>
    </lineage>
</organism>
<evidence type="ECO:0000256" key="6">
    <source>
        <dbReference type="ARBA" id="ARBA00022833"/>
    </source>
</evidence>
<dbReference type="Pfam" id="PF01476">
    <property type="entry name" value="LysM"/>
    <property type="match status" value="2"/>
</dbReference>
<dbReference type="PANTHER" id="PTHR11705">
    <property type="entry name" value="PROTEASE FAMILY M14 CARBOXYPEPTIDASE A,B"/>
    <property type="match status" value="1"/>
</dbReference>
<dbReference type="InterPro" id="IPR034274">
    <property type="entry name" value="ENP1_M14_CPD"/>
</dbReference>
<dbReference type="Pfam" id="PF00246">
    <property type="entry name" value="Peptidase_M14"/>
    <property type="match status" value="1"/>
</dbReference>
<keyword evidence="7" id="KW-0482">Metalloprotease</keyword>
<accession>A0A841Q322</accession>
<dbReference type="Gene3D" id="3.40.630.10">
    <property type="entry name" value="Zn peptidases"/>
    <property type="match status" value="1"/>
</dbReference>
<dbReference type="AlphaFoldDB" id="A0A841Q322"/>
<feature type="domain" description="LysM" evidence="9">
    <location>
        <begin position="51"/>
        <end position="95"/>
    </location>
</feature>
<protein>
    <submittedName>
        <fullName evidence="11">G-D-glutamyl-meso-diaminopimelate peptidase</fullName>
        <ecNumber evidence="11">3.4.19.11</ecNumber>
    </submittedName>
</protein>
<keyword evidence="6" id="KW-0862">Zinc</keyword>
<evidence type="ECO:0000256" key="2">
    <source>
        <dbReference type="ARBA" id="ARBA00005988"/>
    </source>
</evidence>
<dbReference type="CDD" id="cd00118">
    <property type="entry name" value="LysM"/>
    <property type="match status" value="2"/>
</dbReference>
<dbReference type="CDD" id="cd06229">
    <property type="entry name" value="M14_Endopeptidase_I"/>
    <property type="match status" value="1"/>
</dbReference>
<keyword evidence="4" id="KW-0479">Metal-binding</keyword>
<dbReference type="GO" id="GO:0005615">
    <property type="term" value="C:extracellular space"/>
    <property type="evidence" value="ECO:0007669"/>
    <property type="project" value="TreeGrafter"/>
</dbReference>
<proteinExistence type="inferred from homology"/>
<dbReference type="GO" id="GO:0004181">
    <property type="term" value="F:metallocarboxypeptidase activity"/>
    <property type="evidence" value="ECO:0007669"/>
    <property type="project" value="InterPro"/>
</dbReference>
<dbReference type="InterPro" id="IPR036779">
    <property type="entry name" value="LysM_dom_sf"/>
</dbReference>
<evidence type="ECO:0000313" key="12">
    <source>
        <dbReference type="Proteomes" id="UP000581688"/>
    </source>
</evidence>
<dbReference type="InterPro" id="IPR018392">
    <property type="entry name" value="LysM"/>
</dbReference>
<dbReference type="PANTHER" id="PTHR11705:SF143">
    <property type="entry name" value="SLL0236 PROTEIN"/>
    <property type="match status" value="1"/>
</dbReference>
<dbReference type="PROSITE" id="PS00132">
    <property type="entry name" value="CARBOXYPEPT_ZN_1"/>
    <property type="match status" value="1"/>
</dbReference>
<evidence type="ECO:0000256" key="7">
    <source>
        <dbReference type="ARBA" id="ARBA00023049"/>
    </source>
</evidence>
<evidence type="ECO:0000259" key="9">
    <source>
        <dbReference type="PROSITE" id="PS51782"/>
    </source>
</evidence>
<evidence type="ECO:0000313" key="11">
    <source>
        <dbReference type="EMBL" id="MBB6452298.1"/>
    </source>
</evidence>
<dbReference type="EC" id="3.4.19.11" evidence="11"/>
<dbReference type="GO" id="GO:0008270">
    <property type="term" value="F:zinc ion binding"/>
    <property type="evidence" value="ECO:0007669"/>
    <property type="project" value="InterPro"/>
</dbReference>